<feature type="domain" description="Reverse transcriptase Ty1/copia-type" evidence="1">
    <location>
        <begin position="47"/>
        <end position="123"/>
    </location>
</feature>
<keyword evidence="3" id="KW-1185">Reference proteome</keyword>
<gene>
    <name evidence="2" type="ORF">ACN42_g6817</name>
</gene>
<proteinExistence type="predicted"/>
<reference evidence="2 3" key="1">
    <citation type="submission" date="2015-10" db="EMBL/GenBank/DDBJ databases">
        <title>Genome sequencing of Penicillium freii.</title>
        <authorList>
            <person name="Nguyen H.D."/>
            <person name="Visagie C.M."/>
            <person name="Seifert K.A."/>
        </authorList>
    </citation>
    <scope>NUCLEOTIDE SEQUENCE [LARGE SCALE GENOMIC DNA]</scope>
    <source>
        <strain evidence="2 3">DAOM 242723</strain>
    </source>
</reference>
<dbReference type="Pfam" id="PF07727">
    <property type="entry name" value="RVT_2"/>
    <property type="match status" value="1"/>
</dbReference>
<name>A0A101MGV7_PENFR</name>
<accession>A0A101MGV7</accession>
<evidence type="ECO:0000313" key="2">
    <source>
        <dbReference type="EMBL" id="KUM60327.1"/>
    </source>
</evidence>
<evidence type="ECO:0000259" key="1">
    <source>
        <dbReference type="Pfam" id="PF07727"/>
    </source>
</evidence>
<dbReference type="Proteomes" id="UP000055045">
    <property type="component" value="Unassembled WGS sequence"/>
</dbReference>
<dbReference type="AlphaFoldDB" id="A0A101MGV7"/>
<organism evidence="2 3">
    <name type="scientific">Penicillium freii</name>
    <dbReference type="NCBI Taxonomy" id="48697"/>
    <lineage>
        <taxon>Eukaryota</taxon>
        <taxon>Fungi</taxon>
        <taxon>Dikarya</taxon>
        <taxon>Ascomycota</taxon>
        <taxon>Pezizomycotina</taxon>
        <taxon>Eurotiomycetes</taxon>
        <taxon>Eurotiomycetidae</taxon>
        <taxon>Eurotiales</taxon>
        <taxon>Aspergillaceae</taxon>
        <taxon>Penicillium</taxon>
    </lineage>
</organism>
<sequence>MAYGGEFLDDLGISKVVEPSPYVRSSKSSIMGYTKQGLSPVALDRSDLDSYEVYVVVAKPMSFKIFAAISAAKDWPIHHVDIMTAFLYAELKEPIEIELPEGLRDQYPNDIDLLMKTIYGLTKPLADFNCDGDIYPSRWPIGDPVVIWAHGLPYIPVFSVY</sequence>
<evidence type="ECO:0000313" key="3">
    <source>
        <dbReference type="Proteomes" id="UP000055045"/>
    </source>
</evidence>
<dbReference type="STRING" id="48697.A0A101MGV7"/>
<comment type="caution">
    <text evidence="2">The sequence shown here is derived from an EMBL/GenBank/DDBJ whole genome shotgun (WGS) entry which is preliminary data.</text>
</comment>
<protein>
    <recommendedName>
        <fullName evidence="1">Reverse transcriptase Ty1/copia-type domain-containing protein</fullName>
    </recommendedName>
</protein>
<dbReference type="EMBL" id="LLXE01000180">
    <property type="protein sequence ID" value="KUM60327.1"/>
    <property type="molecule type" value="Genomic_DNA"/>
</dbReference>
<dbReference type="InterPro" id="IPR013103">
    <property type="entry name" value="RVT_2"/>
</dbReference>